<evidence type="ECO:0000313" key="3">
    <source>
        <dbReference type="Proteomes" id="UP000029223"/>
    </source>
</evidence>
<organism evidence="2 3">
    <name type="scientific">Vibrio variabilis</name>
    <dbReference type="NCBI Taxonomy" id="990271"/>
    <lineage>
        <taxon>Bacteria</taxon>
        <taxon>Pseudomonadati</taxon>
        <taxon>Pseudomonadota</taxon>
        <taxon>Gammaproteobacteria</taxon>
        <taxon>Vibrionales</taxon>
        <taxon>Vibrionaceae</taxon>
        <taxon>Vibrio</taxon>
    </lineage>
</organism>
<proteinExistence type="predicted"/>
<evidence type="ECO:0000313" key="2">
    <source>
        <dbReference type="EMBL" id="GAL23647.1"/>
    </source>
</evidence>
<comment type="caution">
    <text evidence="2">The sequence shown here is derived from an EMBL/GenBank/DDBJ whole genome shotgun (WGS) entry which is preliminary data.</text>
</comment>
<dbReference type="SUPFAM" id="SSF88713">
    <property type="entry name" value="Glycoside hydrolase/deacetylase"/>
    <property type="match status" value="1"/>
</dbReference>
<dbReference type="InterPro" id="IPR005501">
    <property type="entry name" value="LamB/YcsF/PxpA-like"/>
</dbReference>
<gene>
    <name evidence="2" type="ORF">JCM19239_7601</name>
</gene>
<name>A0ABQ0J4N0_9VIBR</name>
<dbReference type="CDD" id="cd10787">
    <property type="entry name" value="LamB_YcsF_like"/>
    <property type="match status" value="1"/>
</dbReference>
<keyword evidence="3" id="KW-1185">Reference proteome</keyword>
<dbReference type="PANTHER" id="PTHR30292">
    <property type="entry name" value="UNCHARACTERIZED PROTEIN YBGL-RELATED"/>
    <property type="match status" value="1"/>
</dbReference>
<reference evidence="3" key="1">
    <citation type="submission" date="2014-09" db="EMBL/GenBank/DDBJ databases">
        <title>Vibrio variabilis JCM 19239. (C206) whole genome shotgun sequence.</title>
        <authorList>
            <person name="Sawabe T."/>
            <person name="Meirelles P."/>
            <person name="Nakanishi M."/>
            <person name="Sayaka M."/>
            <person name="Hattori M."/>
            <person name="Ohkuma M."/>
        </authorList>
    </citation>
    <scope>NUCLEOTIDE SEQUENCE [LARGE SCALE GENOMIC DNA]</scope>
    <source>
        <strain evidence="3">JCM 19239</strain>
    </source>
</reference>
<dbReference type="NCBIfam" id="NF003816">
    <property type="entry name" value="PRK05406.1-5"/>
    <property type="match status" value="1"/>
</dbReference>
<dbReference type="InterPro" id="IPR011330">
    <property type="entry name" value="Glyco_hydro/deAcase_b/a-brl"/>
</dbReference>
<evidence type="ECO:0000256" key="1">
    <source>
        <dbReference type="ARBA" id="ARBA00022741"/>
    </source>
</evidence>
<dbReference type="NCBIfam" id="NF003814">
    <property type="entry name" value="PRK05406.1-3"/>
    <property type="match status" value="1"/>
</dbReference>
<reference evidence="3" key="2">
    <citation type="submission" date="2014-09" db="EMBL/GenBank/DDBJ databases">
        <authorList>
            <consortium name="NBRP consortium"/>
            <person name="Sawabe T."/>
            <person name="Meirelles P."/>
            <person name="Nakanishi M."/>
            <person name="Sayaka M."/>
            <person name="Hattori M."/>
            <person name="Ohkuma M."/>
        </authorList>
    </citation>
    <scope>NUCLEOTIDE SEQUENCE [LARGE SCALE GENOMIC DNA]</scope>
    <source>
        <strain evidence="3">JCM 19239</strain>
    </source>
</reference>
<dbReference type="Gene3D" id="3.20.20.370">
    <property type="entry name" value="Glycoside hydrolase/deacetylase"/>
    <property type="match status" value="1"/>
</dbReference>
<protein>
    <submittedName>
        <fullName evidence="2">Lactam utilization protein LamB</fullName>
    </submittedName>
</protein>
<dbReference type="Pfam" id="PF03746">
    <property type="entry name" value="LamB_YcsF"/>
    <property type="match status" value="1"/>
</dbReference>
<dbReference type="Proteomes" id="UP000029223">
    <property type="component" value="Unassembled WGS sequence"/>
</dbReference>
<keyword evidence="1" id="KW-0547">Nucleotide-binding</keyword>
<dbReference type="PANTHER" id="PTHR30292:SF0">
    <property type="entry name" value="5-OXOPROLINASE SUBUNIT A"/>
    <property type="match status" value="1"/>
</dbReference>
<sequence>MMKLNGDVGESFGQWNMGCDSELIPLLDMANIACGFHASDPDHMSQTVKLCKAHDVTIGAHPGYPDLQGFGRRSLAMANESITHAILYQVGALQAVTKHHQTGVEYIKPHGALYNDMMASASVFDAVLQAAHTLELPLMILATSEANTYRSLADEQGVALIMEAFADRRYLSSGQLAPRQIENAVLHQPEEILSQADAFLSQRPITTIEGESLLLAPDTLCVHGDNQASIKVASQLKQRIAQTEAKAKS</sequence>
<accession>A0ABQ0J4N0</accession>
<dbReference type="EMBL" id="BBMS01000001">
    <property type="protein sequence ID" value="GAL23647.1"/>
    <property type="molecule type" value="Genomic_DNA"/>
</dbReference>